<feature type="domain" description="CRISPR type III-associated protein" evidence="9">
    <location>
        <begin position="17"/>
        <end position="217"/>
    </location>
</feature>
<dbReference type="EMBL" id="LGCL01000034">
    <property type="protein sequence ID" value="KPL73732.1"/>
    <property type="molecule type" value="Genomic_DNA"/>
</dbReference>
<dbReference type="Pfam" id="PF03787">
    <property type="entry name" value="RAMPs"/>
    <property type="match status" value="1"/>
</dbReference>
<evidence type="ECO:0000313" key="10">
    <source>
        <dbReference type="EMBL" id="KPL73732.1"/>
    </source>
</evidence>
<protein>
    <recommendedName>
        <fullName evidence="2">CRISPR system Cms endoribonuclease Csm3</fullName>
    </recommendedName>
    <alternativeName>
        <fullName evidence="8">CRISPR type III A-associated RAMP protein Csm3</fullName>
    </alternativeName>
</protein>
<name>A0A0P6X2D1_9CHLR</name>
<dbReference type="GO" id="GO:0004519">
    <property type="term" value="F:endonuclease activity"/>
    <property type="evidence" value="ECO:0007669"/>
    <property type="project" value="UniProtKB-KW"/>
</dbReference>
<evidence type="ECO:0000259" key="9">
    <source>
        <dbReference type="Pfam" id="PF03787"/>
    </source>
</evidence>
<keyword evidence="4" id="KW-0255">Endonuclease</keyword>
<keyword evidence="6" id="KW-0694">RNA-binding</keyword>
<reference evidence="10 11" key="1">
    <citation type="submission" date="2015-07" db="EMBL/GenBank/DDBJ databases">
        <title>Genome sequence of Ornatilinea apprima DSM 23815.</title>
        <authorList>
            <person name="Hemp J."/>
            <person name="Ward L.M."/>
            <person name="Pace L.A."/>
            <person name="Fischer W.W."/>
        </authorList>
    </citation>
    <scope>NUCLEOTIDE SEQUENCE [LARGE SCALE GENOMIC DNA]</scope>
    <source>
        <strain evidence="10 11">P3M-1</strain>
    </source>
</reference>
<dbReference type="InterPro" id="IPR052216">
    <property type="entry name" value="CRISPR_Csm3_endoribonuclease"/>
</dbReference>
<dbReference type="InterPro" id="IPR013412">
    <property type="entry name" value="CRISPR-assoc_RAMP_Csm3"/>
</dbReference>
<comment type="caution">
    <text evidence="10">The sequence shown here is derived from an EMBL/GenBank/DDBJ whole genome shotgun (WGS) entry which is preliminary data.</text>
</comment>
<dbReference type="GO" id="GO:0051607">
    <property type="term" value="P:defense response to virus"/>
    <property type="evidence" value="ECO:0007669"/>
    <property type="project" value="UniProtKB-KW"/>
</dbReference>
<evidence type="ECO:0000256" key="8">
    <source>
        <dbReference type="ARBA" id="ARBA00033183"/>
    </source>
</evidence>
<organism evidence="10 11">
    <name type="scientific">Ornatilinea apprima</name>
    <dbReference type="NCBI Taxonomy" id="1134406"/>
    <lineage>
        <taxon>Bacteria</taxon>
        <taxon>Bacillati</taxon>
        <taxon>Chloroflexota</taxon>
        <taxon>Anaerolineae</taxon>
        <taxon>Anaerolineales</taxon>
        <taxon>Anaerolineaceae</taxon>
        <taxon>Ornatilinea</taxon>
    </lineage>
</organism>
<evidence type="ECO:0000256" key="6">
    <source>
        <dbReference type="ARBA" id="ARBA00022884"/>
    </source>
</evidence>
<keyword evidence="11" id="KW-1185">Reference proteome</keyword>
<evidence type="ECO:0000256" key="7">
    <source>
        <dbReference type="ARBA" id="ARBA00023118"/>
    </source>
</evidence>
<dbReference type="STRING" id="1134406.ADN00_14265"/>
<evidence type="ECO:0000256" key="5">
    <source>
        <dbReference type="ARBA" id="ARBA00022801"/>
    </source>
</evidence>
<dbReference type="RefSeq" id="WP_075063703.1">
    <property type="nucleotide sequence ID" value="NZ_LGCL01000034.1"/>
</dbReference>
<keyword evidence="3" id="KW-0540">Nuclease</keyword>
<dbReference type="PATRIC" id="fig|1134406.4.peg.1373"/>
<proteinExistence type="inferred from homology"/>
<keyword evidence="5" id="KW-0378">Hydrolase</keyword>
<sequence length="263" mass="28593">MSDKKVQLCGRVFIEATIEAVTGLHIGGSSEGMEIGGVDNPVIRDVLTQKPYIPGSSLRGKMRSQLEKSLGLQQNNRIGQVSIHTCKTAQEYNKDGGCLVCHIFGVPGEVEATGPTLLVVRDTFLSEDSAEKLEKAHTDAAYSELKTEVAIDRVTSAASPRNIERVPAGAEFGPAELVFSIYEDADVQRLKTVLDGLLLVEDDYLGGSGSRGSGKVKFKNVKVSARGSRNYSLKKEYKTVASVQELADQFDDLQGWIRETIQE</sequence>
<keyword evidence="7" id="KW-0051">Antiviral defense</keyword>
<dbReference type="GO" id="GO:0003723">
    <property type="term" value="F:RNA binding"/>
    <property type="evidence" value="ECO:0007669"/>
    <property type="project" value="UniProtKB-KW"/>
</dbReference>
<dbReference type="OrthoDB" id="1063910at2"/>
<evidence type="ECO:0000313" key="11">
    <source>
        <dbReference type="Proteomes" id="UP000050417"/>
    </source>
</evidence>
<dbReference type="GO" id="GO:0016787">
    <property type="term" value="F:hydrolase activity"/>
    <property type="evidence" value="ECO:0007669"/>
    <property type="project" value="UniProtKB-KW"/>
</dbReference>
<dbReference type="AlphaFoldDB" id="A0A0P6X2D1"/>
<evidence type="ECO:0000256" key="1">
    <source>
        <dbReference type="ARBA" id="ARBA00006342"/>
    </source>
</evidence>
<dbReference type="Proteomes" id="UP000050417">
    <property type="component" value="Unassembled WGS sequence"/>
</dbReference>
<evidence type="ECO:0000256" key="4">
    <source>
        <dbReference type="ARBA" id="ARBA00022759"/>
    </source>
</evidence>
<evidence type="ECO:0000256" key="3">
    <source>
        <dbReference type="ARBA" id="ARBA00022722"/>
    </source>
</evidence>
<accession>A0A0P6X2D1</accession>
<dbReference type="NCBIfam" id="TIGR02582">
    <property type="entry name" value="cas7_TM1809"/>
    <property type="match status" value="1"/>
</dbReference>
<dbReference type="InterPro" id="IPR005537">
    <property type="entry name" value="RAMP_III_fam"/>
</dbReference>
<comment type="similarity">
    <text evidence="1">Belongs to the CRISPR-associated Csm3 family.</text>
</comment>
<gene>
    <name evidence="10" type="ORF">ADN00_14265</name>
</gene>
<dbReference type="PANTHER" id="PTHR35579:SF3">
    <property type="entry name" value="CRISPR SYSTEM CMS ENDORIBONUCLEASE CSM3"/>
    <property type="match status" value="1"/>
</dbReference>
<dbReference type="PANTHER" id="PTHR35579">
    <property type="entry name" value="CRISPR SYSTEM CMS ENDORIBONUCLEASE CSM3"/>
    <property type="match status" value="1"/>
</dbReference>
<evidence type="ECO:0000256" key="2">
    <source>
        <dbReference type="ARBA" id="ARBA00022150"/>
    </source>
</evidence>